<sequence>MKLNLLKCTFAIELGKFLGYVVSKKGIEVNPNKVQAVQQMESPKSVKDVQCLMGHLAALHRVIAKSGQLIGWAIELSEYDLKFQPRTTIKGQALADFLVECYLTIVEETTPSYPVWALYVDGVVNVDGLGLASELKAQSIRVFSDSQLVVNQIDKIPRANNRQADELSKLASSQDINPQRTTFISYVRKCPTCQFNADDIHMLGEMLSSLPSPWPFGQWGIDMLGPFVKELANKIILHGLKTHVLVAHSNWVDELNKALWSCRTTPRLTTGKTPFCLAYGVEAVVPVQINLSPNGSAQHNNSNNEQLLRENLDLVKEVKEISWMKNVAYQSRVIRFYNKRVHACQFQVDDLVLRRAELTNAYSHMGKLVPNWEGPYMVICMKQPGSCLLTDLQGSSARSKPFPYQLMPSLHIPQSDQPHPSPSESHFLVLLELSLAPPSARSLCWPTHQLDSQLTQLSWSSRSFASS</sequence>
<dbReference type="InterPro" id="IPR036397">
    <property type="entry name" value="RNaseH_sf"/>
</dbReference>
<dbReference type="EMBL" id="BPVZ01000057">
    <property type="protein sequence ID" value="GKV21272.1"/>
    <property type="molecule type" value="Genomic_DNA"/>
</dbReference>
<organism evidence="1 2">
    <name type="scientific">Rubroshorea leprosula</name>
    <dbReference type="NCBI Taxonomy" id="152421"/>
    <lineage>
        <taxon>Eukaryota</taxon>
        <taxon>Viridiplantae</taxon>
        <taxon>Streptophyta</taxon>
        <taxon>Embryophyta</taxon>
        <taxon>Tracheophyta</taxon>
        <taxon>Spermatophyta</taxon>
        <taxon>Magnoliopsida</taxon>
        <taxon>eudicotyledons</taxon>
        <taxon>Gunneridae</taxon>
        <taxon>Pentapetalae</taxon>
        <taxon>rosids</taxon>
        <taxon>malvids</taxon>
        <taxon>Malvales</taxon>
        <taxon>Dipterocarpaceae</taxon>
        <taxon>Rubroshorea</taxon>
    </lineage>
</organism>
<comment type="caution">
    <text evidence="1">The sequence shown here is derived from an EMBL/GenBank/DDBJ whole genome shotgun (WGS) entry which is preliminary data.</text>
</comment>
<dbReference type="PANTHER" id="PTHR48475">
    <property type="entry name" value="RIBONUCLEASE H"/>
    <property type="match status" value="1"/>
</dbReference>
<keyword evidence="2" id="KW-1185">Reference proteome</keyword>
<evidence type="ECO:0000313" key="1">
    <source>
        <dbReference type="EMBL" id="GKV21272.1"/>
    </source>
</evidence>
<reference evidence="1 2" key="1">
    <citation type="journal article" date="2021" name="Commun. Biol.">
        <title>The genome of Shorea leprosula (Dipterocarpaceae) highlights the ecological relevance of drought in aseasonal tropical rainforests.</title>
        <authorList>
            <person name="Ng K.K.S."/>
            <person name="Kobayashi M.J."/>
            <person name="Fawcett J.A."/>
            <person name="Hatakeyama M."/>
            <person name="Paape T."/>
            <person name="Ng C.H."/>
            <person name="Ang C.C."/>
            <person name="Tnah L.H."/>
            <person name="Lee C.T."/>
            <person name="Nishiyama T."/>
            <person name="Sese J."/>
            <person name="O'Brien M.J."/>
            <person name="Copetti D."/>
            <person name="Mohd Noor M.I."/>
            <person name="Ong R.C."/>
            <person name="Putra M."/>
            <person name="Sireger I.Z."/>
            <person name="Indrioko S."/>
            <person name="Kosugi Y."/>
            <person name="Izuno A."/>
            <person name="Isagi Y."/>
            <person name="Lee S.L."/>
            <person name="Shimizu K.K."/>
        </authorList>
    </citation>
    <scope>NUCLEOTIDE SEQUENCE [LARGE SCALE GENOMIC DNA]</scope>
    <source>
        <strain evidence="1">214</strain>
    </source>
</reference>
<dbReference type="PANTHER" id="PTHR48475:SF2">
    <property type="entry name" value="RIBONUCLEASE H"/>
    <property type="match status" value="1"/>
</dbReference>
<protein>
    <submittedName>
        <fullName evidence="1">Uncharacterized protein</fullName>
    </submittedName>
</protein>
<proteinExistence type="predicted"/>
<dbReference type="AlphaFoldDB" id="A0AAV5K9L6"/>
<dbReference type="Proteomes" id="UP001054252">
    <property type="component" value="Unassembled WGS sequence"/>
</dbReference>
<dbReference type="InterPro" id="IPR043502">
    <property type="entry name" value="DNA/RNA_pol_sf"/>
</dbReference>
<evidence type="ECO:0000313" key="2">
    <source>
        <dbReference type="Proteomes" id="UP001054252"/>
    </source>
</evidence>
<accession>A0AAV5K9L6</accession>
<dbReference type="SUPFAM" id="SSF56672">
    <property type="entry name" value="DNA/RNA polymerases"/>
    <property type="match status" value="1"/>
</dbReference>
<name>A0AAV5K9L6_9ROSI</name>
<gene>
    <name evidence="1" type="ORF">SLEP1_g31266</name>
</gene>
<dbReference type="GO" id="GO:0003676">
    <property type="term" value="F:nucleic acid binding"/>
    <property type="evidence" value="ECO:0007669"/>
    <property type="project" value="InterPro"/>
</dbReference>
<dbReference type="Gene3D" id="3.30.420.10">
    <property type="entry name" value="Ribonuclease H-like superfamily/Ribonuclease H"/>
    <property type="match status" value="1"/>
</dbReference>